<evidence type="ECO:0000313" key="4">
    <source>
        <dbReference type="EMBL" id="GLY85088.1"/>
    </source>
</evidence>
<name>A0A9W6VU14_9ACTN</name>
<dbReference type="InterPro" id="IPR020806">
    <property type="entry name" value="PKS_PP-bd"/>
</dbReference>
<reference evidence="4" key="1">
    <citation type="submission" date="2023-03" db="EMBL/GenBank/DDBJ databases">
        <title>Actinoallomurus iriomotensis NBRC 103684.</title>
        <authorList>
            <person name="Ichikawa N."/>
            <person name="Sato H."/>
            <person name="Tonouchi N."/>
        </authorList>
    </citation>
    <scope>NUCLEOTIDE SEQUENCE</scope>
    <source>
        <strain evidence="4">NBRC 103684</strain>
    </source>
</reference>
<protein>
    <recommendedName>
        <fullName evidence="3">Carrier domain-containing protein</fullName>
    </recommendedName>
</protein>
<dbReference type="InterPro" id="IPR036736">
    <property type="entry name" value="ACP-like_sf"/>
</dbReference>
<dbReference type="Pfam" id="PF00550">
    <property type="entry name" value="PP-binding"/>
    <property type="match status" value="1"/>
</dbReference>
<evidence type="ECO:0000256" key="1">
    <source>
        <dbReference type="ARBA" id="ARBA00022450"/>
    </source>
</evidence>
<accession>A0A9W6VU14</accession>
<dbReference type="SUPFAM" id="SSF47336">
    <property type="entry name" value="ACP-like"/>
    <property type="match status" value="1"/>
</dbReference>
<organism evidence="4 5">
    <name type="scientific">Actinoallomurus iriomotensis</name>
    <dbReference type="NCBI Taxonomy" id="478107"/>
    <lineage>
        <taxon>Bacteria</taxon>
        <taxon>Bacillati</taxon>
        <taxon>Actinomycetota</taxon>
        <taxon>Actinomycetes</taxon>
        <taxon>Streptosporangiales</taxon>
        <taxon>Thermomonosporaceae</taxon>
        <taxon>Actinoallomurus</taxon>
    </lineage>
</organism>
<dbReference type="RefSeq" id="WP_285571646.1">
    <property type="nucleotide sequence ID" value="NZ_BSTK01000004.1"/>
</dbReference>
<proteinExistence type="predicted"/>
<dbReference type="InterPro" id="IPR009081">
    <property type="entry name" value="PP-bd_ACP"/>
</dbReference>
<evidence type="ECO:0000256" key="2">
    <source>
        <dbReference type="ARBA" id="ARBA00022553"/>
    </source>
</evidence>
<keyword evidence="5" id="KW-1185">Reference proteome</keyword>
<evidence type="ECO:0000313" key="5">
    <source>
        <dbReference type="Proteomes" id="UP001165074"/>
    </source>
</evidence>
<dbReference type="PROSITE" id="PS50075">
    <property type="entry name" value="CARRIER"/>
    <property type="match status" value="1"/>
</dbReference>
<dbReference type="SMART" id="SM00823">
    <property type="entry name" value="PKS_PP"/>
    <property type="match status" value="1"/>
</dbReference>
<dbReference type="Gene3D" id="1.10.1200.10">
    <property type="entry name" value="ACP-like"/>
    <property type="match status" value="1"/>
</dbReference>
<sequence length="89" mass="9730">MTETDVTGVPRTPAGIHAWLVERVALYLKRPAADIDPDTSLTENGLDSVYAHTLCADIEDTLGVYLEPPQLWDLDTVTKLTAYLADQTG</sequence>
<dbReference type="AlphaFoldDB" id="A0A9W6VU14"/>
<comment type="caution">
    <text evidence="4">The sequence shown here is derived from an EMBL/GenBank/DDBJ whole genome shotgun (WGS) entry which is preliminary data.</text>
</comment>
<dbReference type="Proteomes" id="UP001165074">
    <property type="component" value="Unassembled WGS sequence"/>
</dbReference>
<dbReference type="EMBL" id="BSTK01000004">
    <property type="protein sequence ID" value="GLY85088.1"/>
    <property type="molecule type" value="Genomic_DNA"/>
</dbReference>
<keyword evidence="2" id="KW-0597">Phosphoprotein</keyword>
<dbReference type="GO" id="GO:0031177">
    <property type="term" value="F:phosphopantetheine binding"/>
    <property type="evidence" value="ECO:0007669"/>
    <property type="project" value="InterPro"/>
</dbReference>
<evidence type="ECO:0000259" key="3">
    <source>
        <dbReference type="PROSITE" id="PS50075"/>
    </source>
</evidence>
<dbReference type="SMART" id="SM01294">
    <property type="entry name" value="PKS_PP_betabranch"/>
    <property type="match status" value="1"/>
</dbReference>
<feature type="domain" description="Carrier" evidence="3">
    <location>
        <begin position="11"/>
        <end position="88"/>
    </location>
</feature>
<keyword evidence="1" id="KW-0596">Phosphopantetheine</keyword>
<gene>
    <name evidence="4" type="ORF">Airi02_030170</name>
</gene>